<protein>
    <recommendedName>
        <fullName evidence="8">Regucalcin</fullName>
        <ecNumber evidence="7">3.1.1.17</ecNumber>
    </recommendedName>
    <alternativeName>
        <fullName evidence="13">Gluconolactonase</fullName>
    </alternativeName>
</protein>
<evidence type="ECO:0000313" key="18">
    <source>
        <dbReference type="Proteomes" id="UP000007875"/>
    </source>
</evidence>
<evidence type="ECO:0000256" key="10">
    <source>
        <dbReference type="ARBA" id="ARBA00022723"/>
    </source>
</evidence>
<dbReference type="Proteomes" id="UP000007875">
    <property type="component" value="Unassembled WGS sequence"/>
</dbReference>
<evidence type="ECO:0000256" key="8">
    <source>
        <dbReference type="ARBA" id="ARBA00016808"/>
    </source>
</evidence>
<dbReference type="Ensembl" id="ENSCSAVT00000016414.1">
    <property type="protein sequence ID" value="ENSCSAVP00000016233.1"/>
    <property type="gene ID" value="ENSCSAVG00000009549.1"/>
</dbReference>
<evidence type="ECO:0000256" key="11">
    <source>
        <dbReference type="ARBA" id="ARBA00022801"/>
    </source>
</evidence>
<evidence type="ECO:0000256" key="15">
    <source>
        <dbReference type="PIRSR" id="PIRSR605511-2"/>
    </source>
</evidence>
<comment type="similarity">
    <text evidence="6">Belongs to the SMP-30/CGR1 family.</text>
</comment>
<dbReference type="FunCoup" id="H2ZF67">
    <property type="interactions" value="44"/>
</dbReference>
<feature type="active site" description="Proton donor/acceptor" evidence="14">
    <location>
        <position position="88"/>
    </location>
</feature>
<comment type="subcellular location">
    <subcellularLocation>
        <location evidence="5">Cytoplasm</location>
    </subcellularLocation>
</comment>
<dbReference type="Gene3D" id="2.120.10.30">
    <property type="entry name" value="TolB, C-terminal domain"/>
    <property type="match status" value="1"/>
</dbReference>
<evidence type="ECO:0000256" key="6">
    <source>
        <dbReference type="ARBA" id="ARBA00008853"/>
    </source>
</evidence>
<evidence type="ECO:0000259" key="16">
    <source>
        <dbReference type="Pfam" id="PF08450"/>
    </source>
</evidence>
<dbReference type="eggNOG" id="KOG4499">
    <property type="taxonomic scope" value="Eukaryota"/>
</dbReference>
<feature type="binding site" evidence="15">
    <location>
        <position position="4"/>
    </location>
    <ligand>
        <name>substrate</name>
    </ligand>
</feature>
<keyword evidence="15" id="KW-0862">Zinc</keyword>
<reference evidence="18" key="1">
    <citation type="submission" date="2003-08" db="EMBL/GenBank/DDBJ databases">
        <authorList>
            <person name="Birren B."/>
            <person name="Nusbaum C."/>
            <person name="Abebe A."/>
            <person name="Abouelleil A."/>
            <person name="Adekoya E."/>
            <person name="Ait-zahra M."/>
            <person name="Allen N."/>
            <person name="Allen T."/>
            <person name="An P."/>
            <person name="Anderson M."/>
            <person name="Anderson S."/>
            <person name="Arachchi H."/>
            <person name="Armbruster J."/>
            <person name="Bachantsang P."/>
            <person name="Baldwin J."/>
            <person name="Barry A."/>
            <person name="Bayul T."/>
            <person name="Blitshsteyn B."/>
            <person name="Bloom T."/>
            <person name="Blye J."/>
            <person name="Boguslavskiy L."/>
            <person name="Borowsky M."/>
            <person name="Boukhgalter B."/>
            <person name="Brunache A."/>
            <person name="Butler J."/>
            <person name="Calixte N."/>
            <person name="Calvo S."/>
            <person name="Camarata J."/>
            <person name="Campo K."/>
            <person name="Chang J."/>
            <person name="Cheshatsang Y."/>
            <person name="Citroen M."/>
            <person name="Collymore A."/>
            <person name="Considine T."/>
            <person name="Cook A."/>
            <person name="Cooke P."/>
            <person name="Corum B."/>
            <person name="Cuomo C."/>
            <person name="David R."/>
            <person name="Dawoe T."/>
            <person name="Degray S."/>
            <person name="Dodge S."/>
            <person name="Dooley K."/>
            <person name="Dorje P."/>
            <person name="Dorjee K."/>
            <person name="Dorris L."/>
            <person name="Duffey N."/>
            <person name="Dupes A."/>
            <person name="Elkins T."/>
            <person name="Engels R."/>
            <person name="Erickson J."/>
            <person name="Farina A."/>
            <person name="Faro S."/>
            <person name="Ferreira P."/>
            <person name="Fischer H."/>
            <person name="Fitzgerald M."/>
            <person name="Foley K."/>
            <person name="Gage D."/>
            <person name="Galagan J."/>
            <person name="Gearin G."/>
            <person name="Gnerre S."/>
            <person name="Gnirke A."/>
            <person name="Goyette A."/>
            <person name="Graham J."/>
            <person name="Grandbois E."/>
            <person name="Gyaltsen K."/>
            <person name="Hafez N."/>
            <person name="Hagopian D."/>
            <person name="Hagos B."/>
            <person name="Hall J."/>
            <person name="Hatcher B."/>
            <person name="Heller A."/>
            <person name="Higgins H."/>
            <person name="Honan T."/>
            <person name="Horn A."/>
            <person name="Houde N."/>
            <person name="Hughes L."/>
            <person name="Hulme W."/>
            <person name="Husby E."/>
            <person name="Iliev I."/>
            <person name="Jaffe D."/>
            <person name="Jones C."/>
            <person name="Kamal M."/>
            <person name="Kamat A."/>
            <person name="Kamvysselis M."/>
            <person name="Karlsson E."/>
            <person name="Kells C."/>
            <person name="Kieu A."/>
            <person name="Kisner P."/>
            <person name="Kodira C."/>
            <person name="Kulbokas E."/>
            <person name="Labutti K."/>
            <person name="Lama D."/>
            <person name="Landers T."/>
            <person name="Leger J."/>
            <person name="Levine S."/>
            <person name="Lewis D."/>
            <person name="Lewis T."/>
            <person name="Lindblad-toh K."/>
            <person name="Liu X."/>
            <person name="Lokyitsang T."/>
            <person name="Lokyitsang Y."/>
            <person name="Lucien O."/>
            <person name="Lui A."/>
            <person name="Ma L.J."/>
            <person name="Mabbitt R."/>
            <person name="Macdonald J."/>
            <person name="Maclean C."/>
            <person name="Major J."/>
            <person name="Manning J."/>
            <person name="Marabella R."/>
            <person name="Maru K."/>
            <person name="Matthews C."/>
            <person name="Mauceli E."/>
            <person name="Mccarthy M."/>
            <person name="Mcdonough S."/>
            <person name="Mcghee T."/>
            <person name="Meldrim J."/>
            <person name="Meneus L."/>
            <person name="Mesirov J."/>
            <person name="Mihalev A."/>
            <person name="Mihova T."/>
            <person name="Mikkelsen T."/>
            <person name="Mlenga V."/>
            <person name="Moru K."/>
            <person name="Mozes J."/>
            <person name="Mulrain L."/>
            <person name="Munson G."/>
            <person name="Naylor J."/>
            <person name="Newes C."/>
            <person name="Nguyen C."/>
            <person name="Nguyen N."/>
            <person name="Nguyen T."/>
            <person name="Nicol R."/>
            <person name="Nielsen C."/>
            <person name="Nizzari M."/>
            <person name="Norbu C."/>
            <person name="Norbu N."/>
            <person name="O'donnell P."/>
            <person name="Okoawo O."/>
            <person name="O'leary S."/>
            <person name="Omotosho B."/>
            <person name="O'neill K."/>
            <person name="Osman S."/>
            <person name="Parker S."/>
            <person name="Perrin D."/>
            <person name="Phunkhang P."/>
            <person name="Piqani B."/>
            <person name="Purcell S."/>
            <person name="Rachupka T."/>
            <person name="Ramasamy U."/>
            <person name="Rameau R."/>
            <person name="Ray V."/>
            <person name="Raymond C."/>
            <person name="Retta R."/>
            <person name="Richardson S."/>
            <person name="Rise C."/>
            <person name="Rodriguez J."/>
            <person name="Rogers J."/>
            <person name="Rogov P."/>
            <person name="Rutman M."/>
            <person name="Schupbach R."/>
            <person name="Seaman C."/>
            <person name="Settipalli S."/>
            <person name="Sharpe T."/>
            <person name="Sheridan J."/>
            <person name="Sherpa N."/>
            <person name="Shi J."/>
            <person name="Smirnov S."/>
            <person name="Smith C."/>
            <person name="Sougnez C."/>
            <person name="Spencer B."/>
            <person name="Stalker J."/>
            <person name="Stange-thomann N."/>
            <person name="Stavropoulos S."/>
            <person name="Stetson K."/>
            <person name="Stone C."/>
            <person name="Stone S."/>
            <person name="Stubbs M."/>
            <person name="Talamas J."/>
            <person name="Tchuinga P."/>
            <person name="Tenzing P."/>
            <person name="Tesfaye S."/>
            <person name="Theodore J."/>
            <person name="Thoulutsang Y."/>
            <person name="Topham K."/>
            <person name="Towey S."/>
            <person name="Tsamla T."/>
            <person name="Tsomo N."/>
            <person name="Vallee D."/>
            <person name="Vassiliev H."/>
            <person name="Venkataraman V."/>
            <person name="Vinson J."/>
            <person name="Vo A."/>
            <person name="Wade C."/>
            <person name="Wang S."/>
            <person name="Wangchuk T."/>
            <person name="Wangdi T."/>
            <person name="Whittaker C."/>
            <person name="Wilkinson J."/>
            <person name="Wu Y."/>
            <person name="Wyman D."/>
            <person name="Yadav S."/>
            <person name="Yang S."/>
            <person name="Yang X."/>
            <person name="Yeager S."/>
            <person name="Yee E."/>
            <person name="Young G."/>
            <person name="Zainoun J."/>
            <person name="Zembeck L."/>
            <person name="Zimmer A."/>
            <person name="Zody M."/>
            <person name="Lander E."/>
        </authorList>
    </citation>
    <scope>NUCLEOTIDE SEQUENCE [LARGE SCALE GENOMIC DNA]</scope>
</reference>
<dbReference type="PANTHER" id="PTHR10907">
    <property type="entry name" value="REGUCALCIN"/>
    <property type="match status" value="1"/>
</dbReference>
<dbReference type="GeneTree" id="ENSGT00940000168782"/>
<evidence type="ECO:0000256" key="5">
    <source>
        <dbReference type="ARBA" id="ARBA00004496"/>
    </source>
</evidence>
<comment type="cofactor">
    <cofactor evidence="3">
        <name>Mn(2+)</name>
        <dbReference type="ChEBI" id="CHEBI:29035"/>
    </cofactor>
</comment>
<keyword evidence="9" id="KW-0963">Cytoplasm</keyword>
<comment type="cofactor">
    <cofactor evidence="2">
        <name>Ca(2+)</name>
        <dbReference type="ChEBI" id="CHEBI:29108"/>
    </cofactor>
</comment>
<dbReference type="InParanoid" id="H2ZF67"/>
<dbReference type="STRING" id="51511.ENSCSAVP00000016233"/>
<dbReference type="PRINTS" id="PR01790">
    <property type="entry name" value="SMP30FAMILY"/>
</dbReference>
<dbReference type="HOGENOM" id="CLU_036110_6_1_1"/>
<keyword evidence="11" id="KW-0378">Hydrolase</keyword>
<evidence type="ECO:0000256" key="3">
    <source>
        <dbReference type="ARBA" id="ARBA00001936"/>
    </source>
</evidence>
<accession>H2ZF67</accession>
<evidence type="ECO:0000256" key="2">
    <source>
        <dbReference type="ARBA" id="ARBA00001913"/>
    </source>
</evidence>
<reference evidence="17" key="2">
    <citation type="submission" date="2025-08" db="UniProtKB">
        <authorList>
            <consortium name="Ensembl"/>
        </authorList>
    </citation>
    <scope>IDENTIFICATION</scope>
</reference>
<dbReference type="InterPro" id="IPR011042">
    <property type="entry name" value="6-blade_b-propeller_TolB-like"/>
</dbReference>
<dbReference type="GO" id="GO:0005509">
    <property type="term" value="F:calcium ion binding"/>
    <property type="evidence" value="ECO:0007669"/>
    <property type="project" value="InterPro"/>
</dbReference>
<evidence type="ECO:0000256" key="4">
    <source>
        <dbReference type="ARBA" id="ARBA00001946"/>
    </source>
</evidence>
<evidence type="ECO:0000256" key="13">
    <source>
        <dbReference type="ARBA" id="ARBA00032464"/>
    </source>
</evidence>
<feature type="binding site" evidence="15">
    <location>
        <position position="37"/>
    </location>
    <ligand>
        <name>a divalent metal cation</name>
        <dbReference type="ChEBI" id="CHEBI:60240"/>
    </ligand>
</feature>
<keyword evidence="10 15" id="KW-0479">Metal-binding</keyword>
<dbReference type="SUPFAM" id="SSF63829">
    <property type="entry name" value="Calcium-dependent phosphotriesterase"/>
    <property type="match status" value="1"/>
</dbReference>
<dbReference type="GO" id="GO:0005737">
    <property type="term" value="C:cytoplasm"/>
    <property type="evidence" value="ECO:0007669"/>
    <property type="project" value="UniProtKB-SubCell"/>
</dbReference>
<feature type="binding site" evidence="15">
    <location>
        <position position="88"/>
    </location>
    <ligand>
        <name>a divalent metal cation</name>
        <dbReference type="ChEBI" id="CHEBI:60240"/>
    </ligand>
</feature>
<dbReference type="Pfam" id="PF08450">
    <property type="entry name" value="SGL"/>
    <property type="match status" value="1"/>
</dbReference>
<dbReference type="OMA" id="LPANEYE"/>
<dbReference type="PANTHER" id="PTHR10907:SF47">
    <property type="entry name" value="REGUCALCIN"/>
    <property type="match status" value="1"/>
</dbReference>
<evidence type="ECO:0000313" key="17">
    <source>
        <dbReference type="Ensembl" id="ENSCSAVP00000016233.1"/>
    </source>
</evidence>
<dbReference type="InterPro" id="IPR013658">
    <property type="entry name" value="SGL"/>
</dbReference>
<name>H2ZF67_CIOSA</name>
<keyword evidence="18" id="KW-1185">Reference proteome</keyword>
<dbReference type="InterPro" id="IPR008367">
    <property type="entry name" value="Regucalcin"/>
</dbReference>
<dbReference type="GO" id="GO:0019853">
    <property type="term" value="P:L-ascorbic acid biosynthetic process"/>
    <property type="evidence" value="ECO:0007669"/>
    <property type="project" value="TreeGrafter"/>
</dbReference>
<dbReference type="GO" id="GO:0030234">
    <property type="term" value="F:enzyme regulator activity"/>
    <property type="evidence" value="ECO:0007669"/>
    <property type="project" value="InterPro"/>
</dbReference>
<comment type="catalytic activity">
    <reaction evidence="1">
        <text>D-glucono-1,5-lactone + H2O = D-gluconate + H(+)</text>
        <dbReference type="Rhea" id="RHEA:10440"/>
        <dbReference type="ChEBI" id="CHEBI:15377"/>
        <dbReference type="ChEBI" id="CHEBI:15378"/>
        <dbReference type="ChEBI" id="CHEBI:16217"/>
        <dbReference type="ChEBI" id="CHEBI:18391"/>
        <dbReference type="EC" id="3.1.1.17"/>
    </reaction>
</comment>
<comment type="cofactor">
    <cofactor evidence="15">
        <name>Zn(2+)</name>
        <dbReference type="ChEBI" id="CHEBI:29105"/>
    </cofactor>
    <text evidence="15">Binds 1 divalent metal cation per subunit.</text>
</comment>
<feature type="domain" description="SMP-30/Gluconolactonase/LRE-like region" evidence="16">
    <location>
        <begin position="5"/>
        <end position="150"/>
    </location>
</feature>
<dbReference type="InterPro" id="IPR005511">
    <property type="entry name" value="SMP-30"/>
</dbReference>
<evidence type="ECO:0000256" key="14">
    <source>
        <dbReference type="PIRSR" id="PIRSR605511-1"/>
    </source>
</evidence>
<comment type="cofactor">
    <cofactor evidence="4">
        <name>Mg(2+)</name>
        <dbReference type="ChEBI" id="CHEBI:18420"/>
    </cofactor>
</comment>
<proteinExistence type="inferred from homology"/>
<keyword evidence="12" id="KW-0106">Calcium</keyword>
<sequence length="184" mass="20363">MGQEKKAASPDRLQGKLYCLDTDRSVQTKICPVDISNGLSWTSDNKTMYYCDSLKKTIDAYDYDINTGEIGNMREAVRFDEKTDGIPDGHCIDADGNIWVAMFFTGQVIKADPRTGEKLQYVKVSDTALKTTSVCFGGQNFDEMYVTSARNKPLMEPIENDLSGGLFKITGLGVRGLPANEYEG</sequence>
<reference evidence="17" key="3">
    <citation type="submission" date="2025-09" db="UniProtKB">
        <authorList>
            <consortium name="Ensembl"/>
        </authorList>
    </citation>
    <scope>IDENTIFICATION</scope>
</reference>
<evidence type="ECO:0000256" key="12">
    <source>
        <dbReference type="ARBA" id="ARBA00022837"/>
    </source>
</evidence>
<dbReference type="PRINTS" id="PR01791">
    <property type="entry name" value="REGUCALCIN"/>
</dbReference>
<dbReference type="EC" id="3.1.1.17" evidence="7"/>
<dbReference type="GO" id="GO:0004341">
    <property type="term" value="F:gluconolactonase activity"/>
    <property type="evidence" value="ECO:0007669"/>
    <property type="project" value="UniProtKB-EC"/>
</dbReference>
<organism evidence="17 18">
    <name type="scientific">Ciona savignyi</name>
    <name type="common">Pacific transparent sea squirt</name>
    <dbReference type="NCBI Taxonomy" id="51511"/>
    <lineage>
        <taxon>Eukaryota</taxon>
        <taxon>Metazoa</taxon>
        <taxon>Chordata</taxon>
        <taxon>Tunicata</taxon>
        <taxon>Ascidiacea</taxon>
        <taxon>Phlebobranchia</taxon>
        <taxon>Cionidae</taxon>
        <taxon>Ciona</taxon>
    </lineage>
</organism>
<evidence type="ECO:0000256" key="7">
    <source>
        <dbReference type="ARBA" id="ARBA00013227"/>
    </source>
</evidence>
<evidence type="ECO:0000256" key="9">
    <source>
        <dbReference type="ARBA" id="ARBA00022490"/>
    </source>
</evidence>
<evidence type="ECO:0000256" key="1">
    <source>
        <dbReference type="ARBA" id="ARBA00001589"/>
    </source>
</evidence>
<dbReference type="AlphaFoldDB" id="H2ZF67"/>